<keyword evidence="2" id="KW-1185">Reference proteome</keyword>
<dbReference type="RefSeq" id="WP_381164337.1">
    <property type="nucleotide sequence ID" value="NZ_JBHSFK010000014.1"/>
</dbReference>
<comment type="caution">
    <text evidence="1">The sequence shown here is derived from an EMBL/GenBank/DDBJ whole genome shotgun (WGS) entry which is preliminary data.</text>
</comment>
<proteinExistence type="predicted"/>
<sequence>MIAVVVAAHENAAGIGLLDKVAVDTDAVEKSLVGQGFGNAVVAHGQKVNIEVEVAWRDPARTGLVPRAKRWAVERAYGISVLSRRLVRDYEHRPRSPKSRVYRAMTAVILRRLTAVTTPARHAA</sequence>
<evidence type="ECO:0000313" key="1">
    <source>
        <dbReference type="EMBL" id="MFC4502233.1"/>
    </source>
</evidence>
<dbReference type="PANTHER" id="PTHR30007:SF0">
    <property type="entry name" value="TRANSPOSASE"/>
    <property type="match status" value="1"/>
</dbReference>
<gene>
    <name evidence="1" type="ORF">ACFPIH_22335</name>
</gene>
<name>A0ABV9AUE1_9ACTN</name>
<protein>
    <recommendedName>
        <fullName evidence="3">Transposase</fullName>
    </recommendedName>
</protein>
<dbReference type="EMBL" id="JBHSFK010000014">
    <property type="protein sequence ID" value="MFC4502233.1"/>
    <property type="molecule type" value="Genomic_DNA"/>
</dbReference>
<dbReference type="Proteomes" id="UP001595839">
    <property type="component" value="Unassembled WGS sequence"/>
</dbReference>
<dbReference type="PANTHER" id="PTHR30007">
    <property type="entry name" value="PHP DOMAIN PROTEIN"/>
    <property type="match status" value="1"/>
</dbReference>
<reference evidence="2" key="1">
    <citation type="journal article" date="2019" name="Int. J. Syst. Evol. Microbiol.">
        <title>The Global Catalogue of Microorganisms (GCM) 10K type strain sequencing project: providing services to taxonomists for standard genome sequencing and annotation.</title>
        <authorList>
            <consortium name="The Broad Institute Genomics Platform"/>
            <consortium name="The Broad Institute Genome Sequencing Center for Infectious Disease"/>
            <person name="Wu L."/>
            <person name="Ma J."/>
        </authorList>
    </citation>
    <scope>NUCLEOTIDE SEQUENCE [LARGE SCALE GENOMIC DNA]</scope>
    <source>
        <strain evidence="2">CGMCC 4.7177</strain>
    </source>
</reference>
<accession>A0ABV9AUE1</accession>
<evidence type="ECO:0008006" key="3">
    <source>
        <dbReference type="Google" id="ProtNLM"/>
    </source>
</evidence>
<organism evidence="1 2">
    <name type="scientific">Streptomyces vulcanius</name>
    <dbReference type="NCBI Taxonomy" id="1441876"/>
    <lineage>
        <taxon>Bacteria</taxon>
        <taxon>Bacillati</taxon>
        <taxon>Actinomycetota</taxon>
        <taxon>Actinomycetes</taxon>
        <taxon>Kitasatosporales</taxon>
        <taxon>Streptomycetaceae</taxon>
        <taxon>Streptomyces</taxon>
    </lineage>
</organism>
<evidence type="ECO:0000313" key="2">
    <source>
        <dbReference type="Proteomes" id="UP001595839"/>
    </source>
</evidence>